<keyword evidence="1" id="KW-0614">Plasmid</keyword>
<protein>
    <submittedName>
        <fullName evidence="1">Uncharacterized protein</fullName>
    </submittedName>
</protein>
<sequence>MPPSTNKLSDDERDLRLHAPKFFQELMDSRTATLMEENNPEALAAWKQELQQRDQLWQDMLQETPELLQQPLDKEHVKEALQSYAQEFSRLDPQGIDAQLFESNVADILQEQEAVGREVAAMKNQQDEVKQAIPISPPKMDPPSNS</sequence>
<accession>A0A517U6X8</accession>
<reference evidence="1 2" key="1">
    <citation type="submission" date="2019-02" db="EMBL/GenBank/DDBJ databases">
        <title>Deep-cultivation of Planctomycetes and their phenomic and genomic characterization uncovers novel biology.</title>
        <authorList>
            <person name="Wiegand S."/>
            <person name="Jogler M."/>
            <person name="Boedeker C."/>
            <person name="Pinto D."/>
            <person name="Vollmers J."/>
            <person name="Rivas-Marin E."/>
            <person name="Kohn T."/>
            <person name="Peeters S.H."/>
            <person name="Heuer A."/>
            <person name="Rast P."/>
            <person name="Oberbeckmann S."/>
            <person name="Bunk B."/>
            <person name="Jeske O."/>
            <person name="Meyerdierks A."/>
            <person name="Storesund J.E."/>
            <person name="Kallscheuer N."/>
            <person name="Luecker S."/>
            <person name="Lage O.M."/>
            <person name="Pohl T."/>
            <person name="Merkel B.J."/>
            <person name="Hornburger P."/>
            <person name="Mueller R.-W."/>
            <person name="Bruemmer F."/>
            <person name="Labrenz M."/>
            <person name="Spormann A.M."/>
            <person name="Op den Camp H."/>
            <person name="Overmann J."/>
            <person name="Amann R."/>
            <person name="Jetten M.S.M."/>
            <person name="Mascher T."/>
            <person name="Medema M.H."/>
            <person name="Devos D.P."/>
            <person name="Kaster A.-K."/>
            <person name="Ovreas L."/>
            <person name="Rohde M."/>
            <person name="Galperin M.Y."/>
            <person name="Jogler C."/>
        </authorList>
    </citation>
    <scope>NUCLEOTIDE SEQUENCE [LARGE SCALE GENOMIC DNA]</scope>
    <source>
        <strain evidence="1 2">I41</strain>
        <plasmid evidence="2">pi41_1</plasmid>
    </source>
</reference>
<proteinExistence type="predicted"/>
<dbReference type="EMBL" id="CP036340">
    <property type="protein sequence ID" value="QDT76363.1"/>
    <property type="molecule type" value="Genomic_DNA"/>
</dbReference>
<dbReference type="KEGG" id="llh:I41_56130"/>
<gene>
    <name evidence="1" type="ORF">I41_56130</name>
</gene>
<dbReference type="Proteomes" id="UP000317909">
    <property type="component" value="Plasmid pI41_1"/>
</dbReference>
<geneLocation type="plasmid" evidence="2">
    <name>pi41_1</name>
</geneLocation>
<keyword evidence="2" id="KW-1185">Reference proteome</keyword>
<evidence type="ECO:0000313" key="2">
    <source>
        <dbReference type="Proteomes" id="UP000317909"/>
    </source>
</evidence>
<name>A0A517U6X8_9BACT</name>
<evidence type="ECO:0000313" key="1">
    <source>
        <dbReference type="EMBL" id="QDT76363.1"/>
    </source>
</evidence>
<organism evidence="1 2">
    <name type="scientific">Lacipirellula limnantheis</name>
    <dbReference type="NCBI Taxonomy" id="2528024"/>
    <lineage>
        <taxon>Bacteria</taxon>
        <taxon>Pseudomonadati</taxon>
        <taxon>Planctomycetota</taxon>
        <taxon>Planctomycetia</taxon>
        <taxon>Pirellulales</taxon>
        <taxon>Lacipirellulaceae</taxon>
        <taxon>Lacipirellula</taxon>
    </lineage>
</organism>
<dbReference type="AlphaFoldDB" id="A0A517U6X8"/>
<dbReference type="RefSeq" id="WP_145436614.1">
    <property type="nucleotide sequence ID" value="NZ_CP036340.1"/>
</dbReference>